<accession>A0A8C7SD05</accession>
<dbReference type="Ensembl" id="ENSOMYT00000069195.2">
    <property type="protein sequence ID" value="ENSOMYP00000063546.2"/>
    <property type="gene ID" value="ENSOMYG00000029427.2"/>
</dbReference>
<evidence type="ECO:0000313" key="3">
    <source>
        <dbReference type="Proteomes" id="UP000694395"/>
    </source>
</evidence>
<protein>
    <recommendedName>
        <fullName evidence="1">Transposase Tc1-like domain-containing protein</fullName>
    </recommendedName>
</protein>
<reference evidence="2" key="2">
    <citation type="submission" date="2025-08" db="UniProtKB">
        <authorList>
            <consortium name="Ensembl"/>
        </authorList>
    </citation>
    <scope>IDENTIFICATION</scope>
</reference>
<dbReference type="Gene3D" id="3.30.420.10">
    <property type="entry name" value="Ribonuclease H-like superfamily/Ribonuclease H"/>
    <property type="match status" value="1"/>
</dbReference>
<dbReference type="GO" id="GO:0006313">
    <property type="term" value="P:DNA transposition"/>
    <property type="evidence" value="ECO:0007669"/>
    <property type="project" value="InterPro"/>
</dbReference>
<reference evidence="2" key="3">
    <citation type="submission" date="2025-09" db="UniProtKB">
        <authorList>
            <consortium name="Ensembl"/>
        </authorList>
    </citation>
    <scope>IDENTIFICATION</scope>
</reference>
<reference evidence="2" key="1">
    <citation type="submission" date="2020-07" db="EMBL/GenBank/DDBJ databases">
        <title>A long reads based de novo assembly of the rainbow trout Arlee double haploid line genome.</title>
        <authorList>
            <person name="Gao G."/>
            <person name="Palti Y."/>
        </authorList>
    </citation>
    <scope>NUCLEOTIDE SEQUENCE [LARGE SCALE GENOMIC DNA]</scope>
</reference>
<organism evidence="2 3">
    <name type="scientific">Oncorhynchus mykiss</name>
    <name type="common">Rainbow trout</name>
    <name type="synonym">Salmo gairdneri</name>
    <dbReference type="NCBI Taxonomy" id="8022"/>
    <lineage>
        <taxon>Eukaryota</taxon>
        <taxon>Metazoa</taxon>
        <taxon>Chordata</taxon>
        <taxon>Craniata</taxon>
        <taxon>Vertebrata</taxon>
        <taxon>Euteleostomi</taxon>
        <taxon>Actinopterygii</taxon>
        <taxon>Neopterygii</taxon>
        <taxon>Teleostei</taxon>
        <taxon>Protacanthopterygii</taxon>
        <taxon>Salmoniformes</taxon>
        <taxon>Salmonidae</taxon>
        <taxon>Salmoninae</taxon>
        <taxon>Oncorhynchus</taxon>
    </lineage>
</organism>
<dbReference type="PANTHER" id="PTHR23022:SF135">
    <property type="entry name" value="SI:DKEY-77F5.3"/>
    <property type="match status" value="1"/>
</dbReference>
<evidence type="ECO:0000313" key="2">
    <source>
        <dbReference type="Ensembl" id="ENSOMYP00000063546.2"/>
    </source>
</evidence>
<dbReference type="InterPro" id="IPR052338">
    <property type="entry name" value="Transposase_5"/>
</dbReference>
<keyword evidence="3" id="KW-1185">Reference proteome</keyword>
<dbReference type="GO" id="GO:0015074">
    <property type="term" value="P:DNA integration"/>
    <property type="evidence" value="ECO:0007669"/>
    <property type="project" value="InterPro"/>
</dbReference>
<dbReference type="PANTHER" id="PTHR23022">
    <property type="entry name" value="TRANSPOSABLE ELEMENT-RELATED"/>
    <property type="match status" value="1"/>
</dbReference>
<dbReference type="Pfam" id="PF01498">
    <property type="entry name" value="HTH_Tnp_Tc3_2"/>
    <property type="match status" value="1"/>
</dbReference>
<dbReference type="AlphaFoldDB" id="A0A8C7SD05"/>
<dbReference type="InterPro" id="IPR002492">
    <property type="entry name" value="Transposase_Tc1-like"/>
</dbReference>
<name>A0A8C7SD05_ONCMY</name>
<feature type="domain" description="Transposase Tc1-like" evidence="1">
    <location>
        <begin position="64"/>
        <end position="135"/>
    </location>
</feature>
<dbReference type="InterPro" id="IPR009057">
    <property type="entry name" value="Homeodomain-like_sf"/>
</dbReference>
<dbReference type="Proteomes" id="UP000694395">
    <property type="component" value="Chromosome 7"/>
</dbReference>
<dbReference type="GO" id="GO:0003677">
    <property type="term" value="F:DNA binding"/>
    <property type="evidence" value="ECO:0007669"/>
    <property type="project" value="InterPro"/>
</dbReference>
<sequence>MPRVPAHLRERALGMLQGGMRTADVARCCNVHTVKRLRQRYRGTGWTADRPRSDRPRVTTPAQDRYIRTSHLRDRSRMATTTARVTPGTHNPSISVQTVRNRLREAGLRACKPVVRQVLTRHHRQQRCLWAETHRRWTRQEWQKVLFTDESRFCLTRGDGRIRGSIWKWRVRHGLGRCPSSTELVVIASNLNAMRYREDILLPHVVHFLQAHPDMTLQHDNATSHIARSVCDFLQDRNVSALPWPAKRQHLYPIEHDWDLLDRRVRARAIPPRNVRELAGALVEEWGNISQQELANLVQAMRRRCTAVLNAAGAPTLCSDTHYSVSVSHICGTCFSLCLSC</sequence>
<dbReference type="GeneTree" id="ENSGT00940000166084"/>
<dbReference type="InterPro" id="IPR036397">
    <property type="entry name" value="RNaseH_sf"/>
</dbReference>
<proteinExistence type="predicted"/>
<dbReference type="SUPFAM" id="SSF46689">
    <property type="entry name" value="Homeodomain-like"/>
    <property type="match status" value="1"/>
</dbReference>
<evidence type="ECO:0000259" key="1">
    <source>
        <dbReference type="Pfam" id="PF01498"/>
    </source>
</evidence>